<evidence type="ECO:0000313" key="2">
    <source>
        <dbReference type="EMBL" id="BDL42458.1"/>
    </source>
</evidence>
<keyword evidence="1" id="KW-0732">Signal</keyword>
<feature type="signal peptide" evidence="1">
    <location>
        <begin position="1"/>
        <end position="17"/>
    </location>
</feature>
<feature type="chain" id="PRO_5046452484" description="Cellulose biosynthesis protein BcsS" evidence="1">
    <location>
        <begin position="18"/>
        <end position="242"/>
    </location>
</feature>
<reference evidence="2" key="1">
    <citation type="submission" date="2022-06" db="EMBL/GenBank/DDBJ databases">
        <title>Akkermansia biwalacus sp. nov., an anaerobic mucin-degrading bacterium isolated from human intestine.</title>
        <authorList>
            <person name="Kobayashi Y."/>
            <person name="Inoue S."/>
            <person name="Kawahara T."/>
            <person name="Kohda N."/>
        </authorList>
    </citation>
    <scope>NUCLEOTIDE SEQUENCE</scope>
    <source>
        <strain evidence="2">WON2089</strain>
    </source>
</reference>
<evidence type="ECO:0008006" key="4">
    <source>
        <dbReference type="Google" id="ProtNLM"/>
    </source>
</evidence>
<accession>A0ABN6QFN3</accession>
<gene>
    <name evidence="2" type="ORF">Abiwalacus_00320</name>
</gene>
<sequence>MNVMRLFAMILCCAALAAQGYEGPPPLTEMDGRSPIRMGGELLGGYRSHYVYRGEKLGNNSVEGQLSGGFSLSNSWAVSGELFSVRNWQGRNFKQTSLHGELQYYLADECTAGLFLNGQWYDSCPLKSGSEPGLALRWNPSRDWSFRGSLLYDSGQDGLYSEWAATWQPLLSESVAMVNTVSLGFSQDYLGRTGLKEVMVRTGFLWGASTGLRVEPFIGLYCGYGRDDFKKVVLGLWCSYAF</sequence>
<dbReference type="EMBL" id="AP025943">
    <property type="protein sequence ID" value="BDL42458.1"/>
    <property type="molecule type" value="Genomic_DNA"/>
</dbReference>
<keyword evidence="3" id="KW-1185">Reference proteome</keyword>
<evidence type="ECO:0000256" key="1">
    <source>
        <dbReference type="SAM" id="SignalP"/>
    </source>
</evidence>
<dbReference type="Proteomes" id="UP001062263">
    <property type="component" value="Chromosome"/>
</dbReference>
<evidence type="ECO:0000313" key="3">
    <source>
        <dbReference type="Proteomes" id="UP001062263"/>
    </source>
</evidence>
<protein>
    <recommendedName>
        <fullName evidence="4">Cellulose biosynthesis protein BcsS</fullName>
    </recommendedName>
</protein>
<organism evidence="2 3">
    <name type="scientific">Akkermansia biwaensis</name>
    <dbReference type="NCBI Taxonomy" id="2946555"/>
    <lineage>
        <taxon>Bacteria</taxon>
        <taxon>Pseudomonadati</taxon>
        <taxon>Verrucomicrobiota</taxon>
        <taxon>Verrucomicrobiia</taxon>
        <taxon>Verrucomicrobiales</taxon>
        <taxon>Akkermansiaceae</taxon>
        <taxon>Akkermansia</taxon>
    </lineage>
</organism>
<proteinExistence type="predicted"/>
<name>A0ABN6QFN3_9BACT</name>